<dbReference type="SMART" id="SM00369">
    <property type="entry name" value="LRR_TYP"/>
    <property type="match status" value="5"/>
</dbReference>
<proteinExistence type="predicted"/>
<dbReference type="InterPro" id="IPR050216">
    <property type="entry name" value="LRR_domain-containing"/>
</dbReference>
<dbReference type="SUPFAM" id="SSF52058">
    <property type="entry name" value="L domain-like"/>
    <property type="match status" value="1"/>
</dbReference>
<sequence length="356" mass="42005">MKVERIGIDIPVYDLSLIRELWEGRVKKYKQRQKKEEERISKSALAKKLKSTEVTALQCYLERSALSELHILPTHNDDNDADKKKFIFELNGKKMDGNHLKKLSQRCFTMHLYYCLRSNCDCDLQKLPEDLQYMTYLKEWHIHRTRIPEIPTYIEAFVDLQVLDVPKNGLTKLPPEIGKLINLKELNVNYNKLLSIPPELGECENLERLEMTANGNLAELPFELSNLKKLKHLDMAENQFASIPICVLRMENLKFLDISNNRLKDLPEDVDRLESLETLFLHKNKVRYVPMTMTNLIHLKMFIISADELFIRLYDNPINTENEEMNIDIETQDERDKEFMKTYIETLQDRGENDER</sequence>
<comment type="caution">
    <text evidence="4">The sequence shown here is derived from an EMBL/GenBank/DDBJ whole genome shotgun (WGS) entry which is preliminary data.</text>
</comment>
<dbReference type="EMBL" id="JACTAM010000008">
    <property type="protein sequence ID" value="KAI2661941.1"/>
    <property type="molecule type" value="Genomic_DNA"/>
</dbReference>
<dbReference type="Proteomes" id="UP000830375">
    <property type="component" value="Unassembled WGS sequence"/>
</dbReference>
<protein>
    <submittedName>
        <fullName evidence="4">Leucine-rich repeat-containing protein 2</fullName>
    </submittedName>
</protein>
<dbReference type="Pfam" id="PF23598">
    <property type="entry name" value="LRR_14"/>
    <property type="match status" value="1"/>
</dbReference>
<keyword evidence="2" id="KW-0677">Repeat</keyword>
<organism evidence="4 5">
    <name type="scientific">Labeo rohita</name>
    <name type="common">Indian major carp</name>
    <name type="synonym">Cyprinus rohita</name>
    <dbReference type="NCBI Taxonomy" id="84645"/>
    <lineage>
        <taxon>Eukaryota</taxon>
        <taxon>Metazoa</taxon>
        <taxon>Chordata</taxon>
        <taxon>Craniata</taxon>
        <taxon>Vertebrata</taxon>
        <taxon>Euteleostomi</taxon>
        <taxon>Actinopterygii</taxon>
        <taxon>Neopterygii</taxon>
        <taxon>Teleostei</taxon>
        <taxon>Ostariophysi</taxon>
        <taxon>Cypriniformes</taxon>
        <taxon>Cyprinidae</taxon>
        <taxon>Labeoninae</taxon>
        <taxon>Labeonini</taxon>
        <taxon>Labeo</taxon>
    </lineage>
</organism>
<evidence type="ECO:0000313" key="5">
    <source>
        <dbReference type="Proteomes" id="UP000830375"/>
    </source>
</evidence>
<dbReference type="InterPro" id="IPR003591">
    <property type="entry name" value="Leu-rich_rpt_typical-subtyp"/>
</dbReference>
<dbReference type="Pfam" id="PF12799">
    <property type="entry name" value="LRR_4"/>
    <property type="match status" value="1"/>
</dbReference>
<dbReference type="InterPro" id="IPR001611">
    <property type="entry name" value="Leu-rich_rpt"/>
</dbReference>
<dbReference type="InterPro" id="IPR032675">
    <property type="entry name" value="LRR_dom_sf"/>
</dbReference>
<evidence type="ECO:0000313" key="4">
    <source>
        <dbReference type="EMBL" id="KAI2661941.1"/>
    </source>
</evidence>
<name>A0ABQ8MGC7_LABRO</name>
<dbReference type="PROSITE" id="PS51450">
    <property type="entry name" value="LRR"/>
    <property type="match status" value="2"/>
</dbReference>
<reference evidence="4 5" key="1">
    <citation type="submission" date="2022-01" db="EMBL/GenBank/DDBJ databases">
        <title>A high-quality chromosome-level genome assembly of rohu carp, Labeo rohita.</title>
        <authorList>
            <person name="Arick M.A. II"/>
            <person name="Hsu C.-Y."/>
            <person name="Magbanua Z."/>
            <person name="Pechanova O."/>
            <person name="Grover C."/>
            <person name="Miller E."/>
            <person name="Thrash A."/>
            <person name="Ezzel L."/>
            <person name="Alam S."/>
            <person name="Benzie J."/>
            <person name="Hamilton M."/>
            <person name="Karsi A."/>
            <person name="Lawrence M.L."/>
            <person name="Peterson D.G."/>
        </authorList>
    </citation>
    <scope>NUCLEOTIDE SEQUENCE [LARGE SCALE GENOMIC DNA]</scope>
    <source>
        <strain evidence="5">BAU-BD-2019</strain>
        <tissue evidence="4">Blood</tissue>
    </source>
</reference>
<dbReference type="PANTHER" id="PTHR48051:SF16">
    <property type="entry name" value="LEUCINE-RICH REPEAT-CONTAINING PROTEIN 2"/>
    <property type="match status" value="1"/>
</dbReference>
<dbReference type="Gene3D" id="3.80.10.10">
    <property type="entry name" value="Ribonuclease Inhibitor"/>
    <property type="match status" value="2"/>
</dbReference>
<dbReference type="PANTHER" id="PTHR48051">
    <property type="match status" value="1"/>
</dbReference>
<dbReference type="InterPro" id="IPR025875">
    <property type="entry name" value="Leu-rich_rpt_4"/>
</dbReference>
<dbReference type="InterPro" id="IPR055414">
    <property type="entry name" value="LRR_R13L4/SHOC2-like"/>
</dbReference>
<evidence type="ECO:0000256" key="1">
    <source>
        <dbReference type="ARBA" id="ARBA00022614"/>
    </source>
</evidence>
<keyword evidence="5" id="KW-1185">Reference proteome</keyword>
<gene>
    <name evidence="4" type="ORF">H4Q32_007653</name>
</gene>
<evidence type="ECO:0000259" key="3">
    <source>
        <dbReference type="Pfam" id="PF23598"/>
    </source>
</evidence>
<accession>A0ABQ8MGC7</accession>
<evidence type="ECO:0000256" key="2">
    <source>
        <dbReference type="ARBA" id="ARBA00022737"/>
    </source>
</evidence>
<keyword evidence="1" id="KW-0433">Leucine-rich repeat</keyword>
<feature type="domain" description="Disease resistance R13L4/SHOC-2-like LRR" evidence="3">
    <location>
        <begin position="110"/>
        <end position="236"/>
    </location>
</feature>